<evidence type="ECO:0000313" key="15">
    <source>
        <dbReference type="Proteomes" id="UP000003280"/>
    </source>
</evidence>
<evidence type="ECO:0000256" key="1">
    <source>
        <dbReference type="ARBA" id="ARBA00003408"/>
    </source>
</evidence>
<dbReference type="STRING" id="862517.HMPREF9225_0622"/>
<keyword evidence="5" id="KW-0813">Transport</keyword>
<dbReference type="PANTHER" id="PTHR43298">
    <property type="entry name" value="MULTIDRUG RESISTANCE PROTEIN NORM-RELATED"/>
    <property type="match status" value="1"/>
</dbReference>
<reference evidence="14 15" key="1">
    <citation type="submission" date="2010-07" db="EMBL/GenBank/DDBJ databases">
        <authorList>
            <person name="Muzny D."/>
            <person name="Qin X."/>
            <person name="Deng J."/>
            <person name="Jiang H."/>
            <person name="Liu Y."/>
            <person name="Qu J."/>
            <person name="Song X.-Z."/>
            <person name="Zhang L."/>
            <person name="Thornton R."/>
            <person name="Coyle M."/>
            <person name="Francisco L."/>
            <person name="Jackson L."/>
            <person name="Javaid M."/>
            <person name="Korchina V."/>
            <person name="Kovar C."/>
            <person name="Mata R."/>
            <person name="Mathew T."/>
            <person name="Ngo R."/>
            <person name="Nguyen L."/>
            <person name="Nguyen N."/>
            <person name="Okwuonu G."/>
            <person name="Ongeri F."/>
            <person name="Pham C."/>
            <person name="Simmons D."/>
            <person name="Wilczek-Boney K."/>
            <person name="Hale W."/>
            <person name="Jakkamsetti A."/>
            <person name="Pham P."/>
            <person name="Ruth R."/>
            <person name="San Lucas F."/>
            <person name="Warren J."/>
            <person name="Zhang J."/>
            <person name="Zhao Z."/>
            <person name="Zhou C."/>
            <person name="Zhu D."/>
            <person name="Lee S."/>
            <person name="Bess C."/>
            <person name="Blankenburg K."/>
            <person name="Forbes L."/>
            <person name="Fu Q."/>
            <person name="Gubbala S."/>
            <person name="Hirani K."/>
            <person name="Jayaseelan J.C."/>
            <person name="Lara F."/>
            <person name="Munidasa M."/>
            <person name="Palculict T."/>
            <person name="Patil S."/>
            <person name="Pu L.-L."/>
            <person name="Saada N."/>
            <person name="Tang L."/>
            <person name="Weissenberger G."/>
            <person name="Zhu Y."/>
            <person name="Hemphill L."/>
            <person name="Shang Y."/>
            <person name="Youmans B."/>
            <person name="Ayvaz T."/>
            <person name="Ross M."/>
            <person name="Santibanez J."/>
            <person name="Aqrawi P."/>
            <person name="Gross S."/>
            <person name="Joshi V."/>
            <person name="Fowler G."/>
            <person name="Nazareth L."/>
            <person name="Reid J."/>
            <person name="Worley K."/>
            <person name="Petrosino J."/>
            <person name="Highlander S."/>
            <person name="Gibbs R."/>
        </authorList>
    </citation>
    <scope>NUCLEOTIDE SEQUENCE [LARGE SCALE GENOMIC DNA]</scope>
    <source>
        <strain evidence="14 15">ATCC BAA-1640</strain>
    </source>
</reference>
<feature type="transmembrane region" description="Helical" evidence="13">
    <location>
        <begin position="108"/>
        <end position="128"/>
    </location>
</feature>
<keyword evidence="10" id="KW-0406">Ion transport</keyword>
<dbReference type="RefSeq" id="WP_008901437.1">
    <property type="nucleotide sequence ID" value="NZ_GL397071.1"/>
</dbReference>
<evidence type="ECO:0000256" key="6">
    <source>
        <dbReference type="ARBA" id="ARBA00022449"/>
    </source>
</evidence>
<dbReference type="InterPro" id="IPR002528">
    <property type="entry name" value="MATE_fam"/>
</dbReference>
<comment type="caution">
    <text evidence="14">The sequence shown here is derived from an EMBL/GenBank/DDBJ whole genome shotgun (WGS) entry which is preliminary data.</text>
</comment>
<dbReference type="eggNOG" id="COG0534">
    <property type="taxonomic scope" value="Bacteria"/>
</dbReference>
<evidence type="ECO:0000256" key="8">
    <source>
        <dbReference type="ARBA" id="ARBA00022692"/>
    </source>
</evidence>
<keyword evidence="8 13" id="KW-0812">Transmembrane</keyword>
<dbReference type="PANTHER" id="PTHR43298:SF2">
    <property type="entry name" value="FMN_FAD EXPORTER YEEO-RELATED"/>
    <property type="match status" value="1"/>
</dbReference>
<accession>E0NKD3</accession>
<dbReference type="PIRSF" id="PIRSF006603">
    <property type="entry name" value="DinF"/>
    <property type="match status" value="1"/>
</dbReference>
<evidence type="ECO:0000256" key="12">
    <source>
        <dbReference type="ARBA" id="ARBA00031636"/>
    </source>
</evidence>
<dbReference type="Proteomes" id="UP000003280">
    <property type="component" value="Unassembled WGS sequence"/>
</dbReference>
<keyword evidence="7" id="KW-1003">Cell membrane</keyword>
<feature type="transmembrane region" description="Helical" evidence="13">
    <location>
        <begin position="67"/>
        <end position="96"/>
    </location>
</feature>
<feature type="transmembrane region" description="Helical" evidence="13">
    <location>
        <begin position="370"/>
        <end position="390"/>
    </location>
</feature>
<dbReference type="EMBL" id="AEEH01000025">
    <property type="protein sequence ID" value="EFM25740.1"/>
    <property type="molecule type" value="Genomic_DNA"/>
</dbReference>
<feature type="transmembrane region" description="Helical" evidence="13">
    <location>
        <begin position="148"/>
        <end position="167"/>
    </location>
</feature>
<feature type="transmembrane region" description="Helical" evidence="13">
    <location>
        <begin position="402"/>
        <end position="423"/>
    </location>
</feature>
<dbReference type="AlphaFoldDB" id="E0NKD3"/>
<evidence type="ECO:0000256" key="5">
    <source>
        <dbReference type="ARBA" id="ARBA00022448"/>
    </source>
</evidence>
<keyword evidence="11 13" id="KW-0472">Membrane</keyword>
<feature type="transmembrane region" description="Helical" evidence="13">
    <location>
        <begin position="179"/>
        <end position="197"/>
    </location>
</feature>
<dbReference type="GO" id="GO:0015297">
    <property type="term" value="F:antiporter activity"/>
    <property type="evidence" value="ECO:0007669"/>
    <property type="project" value="UniProtKB-KW"/>
</dbReference>
<evidence type="ECO:0000256" key="2">
    <source>
        <dbReference type="ARBA" id="ARBA00004651"/>
    </source>
</evidence>
<evidence type="ECO:0000256" key="13">
    <source>
        <dbReference type="SAM" id="Phobius"/>
    </source>
</evidence>
<gene>
    <name evidence="14" type="ORF">HMPREF9225_0622</name>
</gene>
<evidence type="ECO:0000256" key="4">
    <source>
        <dbReference type="ARBA" id="ARBA00020268"/>
    </source>
</evidence>
<proteinExistence type="inferred from homology"/>
<comment type="function">
    <text evidence="1">Multidrug efflux pump.</text>
</comment>
<dbReference type="GO" id="GO:0042910">
    <property type="term" value="F:xenobiotic transmembrane transporter activity"/>
    <property type="evidence" value="ECO:0007669"/>
    <property type="project" value="InterPro"/>
</dbReference>
<evidence type="ECO:0000256" key="3">
    <source>
        <dbReference type="ARBA" id="ARBA00010199"/>
    </source>
</evidence>
<organism evidence="14 15">
    <name type="scientific">Peptoniphilus duerdenii ATCC BAA-1640</name>
    <dbReference type="NCBI Taxonomy" id="862517"/>
    <lineage>
        <taxon>Bacteria</taxon>
        <taxon>Bacillati</taxon>
        <taxon>Bacillota</taxon>
        <taxon>Tissierellia</taxon>
        <taxon>Tissierellales</taxon>
        <taxon>Peptoniphilaceae</taxon>
        <taxon>Peptoniphilus</taxon>
    </lineage>
</organism>
<feature type="transmembrane region" description="Helical" evidence="13">
    <location>
        <begin position="328"/>
        <end position="350"/>
    </location>
</feature>
<evidence type="ECO:0000256" key="7">
    <source>
        <dbReference type="ARBA" id="ARBA00022475"/>
    </source>
</evidence>
<keyword evidence="6" id="KW-0050">Antiport</keyword>
<evidence type="ECO:0000256" key="9">
    <source>
        <dbReference type="ARBA" id="ARBA00022989"/>
    </source>
</evidence>
<comment type="subcellular location">
    <subcellularLocation>
        <location evidence="2">Cell membrane</location>
        <topology evidence="2">Multi-pass membrane protein</topology>
    </subcellularLocation>
</comment>
<sequence>MQYAIIKLILTIKEVYMNHYLTDEKPSKAIIKFALPMIIGSLFQQVYTLVDSAVVGKYVGEAALASIGASFALTTIFICIAVGGGAGASVLIARYFGSRDYKRMKSSIYTSMIGFLFLSLALSIFGLIFSEKLMAILNTPADIMDMSILYLDIYFYGLPFLFMYNIISALYQALGESKIPLYFLIFSSVLNVILDIYMVKDLGYGIKGAAYATLLAQGLSAIFSFAIFIRHLRKFDVEIDRFFDLKELKLVTNLALPSILQQSTITIGQLLVQSVVNSFGVEILAGFSAAMRVESLIIVPITSLGNAVSSYTSQNVGARKLERIGKGLRASLSLTICYCLLVLIILRINYSAITAFFMNENSSALAINTANAYLKFIVFFFILVGSKHCVDGSLRGMGDVRVFTLANLINLFVRVSLSMTLAYKIGVEMVWYAVPLGWLVNLIISSIYYEIIKKDDFSLKF</sequence>
<dbReference type="InterPro" id="IPR048279">
    <property type="entry name" value="MdtK-like"/>
</dbReference>
<dbReference type="HOGENOM" id="CLU_012893_5_0_9"/>
<keyword evidence="9 13" id="KW-1133">Transmembrane helix</keyword>
<name>E0NKD3_9FIRM</name>
<feature type="transmembrane region" description="Helical" evidence="13">
    <location>
        <begin position="429"/>
        <end position="451"/>
    </location>
</feature>
<dbReference type="InterPro" id="IPR050222">
    <property type="entry name" value="MATE_MdtK"/>
</dbReference>
<evidence type="ECO:0000256" key="10">
    <source>
        <dbReference type="ARBA" id="ARBA00023065"/>
    </source>
</evidence>
<feature type="transmembrane region" description="Helical" evidence="13">
    <location>
        <begin position="29"/>
        <end position="47"/>
    </location>
</feature>
<dbReference type="GO" id="GO:0005886">
    <property type="term" value="C:plasma membrane"/>
    <property type="evidence" value="ECO:0007669"/>
    <property type="project" value="UniProtKB-SubCell"/>
</dbReference>
<dbReference type="NCBIfam" id="TIGR00797">
    <property type="entry name" value="matE"/>
    <property type="match status" value="1"/>
</dbReference>
<dbReference type="GO" id="GO:0006811">
    <property type="term" value="P:monoatomic ion transport"/>
    <property type="evidence" value="ECO:0007669"/>
    <property type="project" value="UniProtKB-KW"/>
</dbReference>
<feature type="transmembrane region" description="Helical" evidence="13">
    <location>
        <begin position="209"/>
        <end position="229"/>
    </location>
</feature>
<comment type="similarity">
    <text evidence="3">Belongs to the multi antimicrobial extrusion (MATE) (TC 2.A.66.1) family.</text>
</comment>
<evidence type="ECO:0000256" key="11">
    <source>
        <dbReference type="ARBA" id="ARBA00023136"/>
    </source>
</evidence>
<dbReference type="CDD" id="cd13138">
    <property type="entry name" value="MATE_yoeA_like"/>
    <property type="match status" value="1"/>
</dbReference>
<dbReference type="Pfam" id="PF01554">
    <property type="entry name" value="MatE"/>
    <property type="match status" value="2"/>
</dbReference>
<protein>
    <recommendedName>
        <fullName evidence="4">Probable multidrug resistance protein NorM</fullName>
    </recommendedName>
    <alternativeName>
        <fullName evidence="12">Multidrug-efflux transporter</fullName>
    </alternativeName>
</protein>
<evidence type="ECO:0000313" key="14">
    <source>
        <dbReference type="EMBL" id="EFM25740.1"/>
    </source>
</evidence>
<keyword evidence="15" id="KW-1185">Reference proteome</keyword>